<gene>
    <name evidence="1" type="ORF">EVOR1521_LOCUS6876</name>
</gene>
<dbReference type="PANTHER" id="PTHR35609:SF1">
    <property type="entry name" value="MACRO DOMAIN-CONTAINING PROTEIN"/>
    <property type="match status" value="1"/>
</dbReference>
<evidence type="ECO:0000313" key="1">
    <source>
        <dbReference type="EMBL" id="CAJ1378300.1"/>
    </source>
</evidence>
<dbReference type="EMBL" id="CAUJNA010000529">
    <property type="protein sequence ID" value="CAJ1378300.1"/>
    <property type="molecule type" value="Genomic_DNA"/>
</dbReference>
<name>A0AA36MSC5_9DINO</name>
<dbReference type="PANTHER" id="PTHR35609">
    <property type="entry name" value="MACRO DOMAIN-CONTAINING PROTEIN"/>
    <property type="match status" value="1"/>
</dbReference>
<dbReference type="InterPro" id="IPR043472">
    <property type="entry name" value="Macro_dom-like"/>
</dbReference>
<proteinExistence type="predicted"/>
<dbReference type="AlphaFoldDB" id="A0AA36MSC5"/>
<organism evidence="1 2">
    <name type="scientific">Effrenium voratum</name>
    <dbReference type="NCBI Taxonomy" id="2562239"/>
    <lineage>
        <taxon>Eukaryota</taxon>
        <taxon>Sar</taxon>
        <taxon>Alveolata</taxon>
        <taxon>Dinophyceae</taxon>
        <taxon>Suessiales</taxon>
        <taxon>Symbiodiniaceae</taxon>
        <taxon>Effrenium</taxon>
    </lineage>
</organism>
<comment type="caution">
    <text evidence="1">The sequence shown here is derived from an EMBL/GenBank/DDBJ whole genome shotgun (WGS) entry which is preliminary data.</text>
</comment>
<reference evidence="1" key="1">
    <citation type="submission" date="2023-08" db="EMBL/GenBank/DDBJ databases">
        <authorList>
            <person name="Chen Y."/>
            <person name="Shah S."/>
            <person name="Dougan E. K."/>
            <person name="Thang M."/>
            <person name="Chan C."/>
        </authorList>
    </citation>
    <scope>NUCLEOTIDE SEQUENCE</scope>
</reference>
<evidence type="ECO:0000313" key="2">
    <source>
        <dbReference type="Proteomes" id="UP001178507"/>
    </source>
</evidence>
<protein>
    <submittedName>
        <fullName evidence="1">Uncharacterized protein</fullName>
    </submittedName>
</protein>
<accession>A0AA36MSC5</accession>
<sequence length="365" mass="40020">MGAACQRRSRMAELDKSTLVGARGWMQWFVGVNERELLSNREAVFNGSSFVNASTGQEWPAGTFECKTVQELEAAVRALPEASERSKAALRVVDSCDIAQLQTELKTEDEAMVQIASNFNCLENPSRGCLPDYGCLVEKYCVDATQGPAASFGVPAASLLRAHYAFYAPGTEPSTWGQSKSQQVELLQHVERFFARCVNGKLTLTGEEEPLPDARIEEVAQQIQVGIHADAEVVFGRSDDHFKVRVLAAPYAKVDQVLSASVNWNSPGTRPAQEQLLSLTRCALRAVYQGAYLAAIQRGRRLLLLTLVGGGVFDNPLDMILEELAAAHARFANHPASKLREVRLCLFPRGIAQATEKKLLDLLAR</sequence>
<keyword evidence="2" id="KW-1185">Reference proteome</keyword>
<dbReference type="Proteomes" id="UP001178507">
    <property type="component" value="Unassembled WGS sequence"/>
</dbReference>
<dbReference type="SUPFAM" id="SSF52949">
    <property type="entry name" value="Macro domain-like"/>
    <property type="match status" value="1"/>
</dbReference>